<organism evidence="1 2">
    <name type="scientific">Zophobas morio</name>
    <dbReference type="NCBI Taxonomy" id="2755281"/>
    <lineage>
        <taxon>Eukaryota</taxon>
        <taxon>Metazoa</taxon>
        <taxon>Ecdysozoa</taxon>
        <taxon>Arthropoda</taxon>
        <taxon>Hexapoda</taxon>
        <taxon>Insecta</taxon>
        <taxon>Pterygota</taxon>
        <taxon>Neoptera</taxon>
        <taxon>Endopterygota</taxon>
        <taxon>Coleoptera</taxon>
        <taxon>Polyphaga</taxon>
        <taxon>Cucujiformia</taxon>
        <taxon>Tenebrionidae</taxon>
        <taxon>Zophobas</taxon>
    </lineage>
</organism>
<proteinExistence type="predicted"/>
<name>A0AA38HN22_9CUCU</name>
<comment type="caution">
    <text evidence="1">The sequence shown here is derived from an EMBL/GenBank/DDBJ whole genome shotgun (WGS) entry which is preliminary data.</text>
</comment>
<reference evidence="1" key="1">
    <citation type="journal article" date="2023" name="G3 (Bethesda)">
        <title>Whole genome assemblies of Zophobas morio and Tenebrio molitor.</title>
        <authorList>
            <person name="Kaur S."/>
            <person name="Stinson S.A."/>
            <person name="diCenzo G.C."/>
        </authorList>
    </citation>
    <scope>NUCLEOTIDE SEQUENCE</scope>
    <source>
        <strain evidence="1">QUZm001</strain>
    </source>
</reference>
<accession>A0AA38HN22</accession>
<gene>
    <name evidence="1" type="ORF">Zmor_027384</name>
</gene>
<sequence>MATNKCLHLLRGRFRDQLRFCRHLTTQGPLFPGAQTTWTSDLTFVTASTYTPIPVYRVMDRKGACNMVSTVGIISSNI</sequence>
<dbReference type="Proteomes" id="UP001168821">
    <property type="component" value="Unassembled WGS sequence"/>
</dbReference>
<evidence type="ECO:0000313" key="1">
    <source>
        <dbReference type="EMBL" id="KAJ3640848.1"/>
    </source>
</evidence>
<keyword evidence="2" id="KW-1185">Reference proteome</keyword>
<evidence type="ECO:0000313" key="2">
    <source>
        <dbReference type="Proteomes" id="UP001168821"/>
    </source>
</evidence>
<dbReference type="AlphaFoldDB" id="A0AA38HN22"/>
<protein>
    <submittedName>
        <fullName evidence="1">Uncharacterized protein</fullName>
    </submittedName>
</protein>
<dbReference type="EMBL" id="JALNTZ010000009">
    <property type="protein sequence ID" value="KAJ3640848.1"/>
    <property type="molecule type" value="Genomic_DNA"/>
</dbReference>